<sequence length="260" mass="29315">MNPIEGVEIGRNGYNVDATRPIVRASNGEIMIPIGLHPWDKENQKIYLPNAGAYMFQDAGVLIGKWLPDGSGMEFEFGEWLRIDHNKSTRGLSEPTIVELNTNGHFAMVSRGSNLARLELPCYAWVSFSDDYCRTWSEPEPLTYSSGENFFVTTAHSTLIKSRVNGKAYWIGNLQHENPRASIPRYPLAIGEIDLDNFGVIKETVIEIDTRQPEDGGENMQLSNFSILESDKRAEIIVVLTRREGSDSASKKSWYRIKLD</sequence>
<reference evidence="1" key="1">
    <citation type="submission" date="2019-08" db="EMBL/GenBank/DDBJ databases">
        <authorList>
            <person name="Kucharzyk K."/>
            <person name="Murdoch R.W."/>
            <person name="Higgins S."/>
            <person name="Loffler F."/>
        </authorList>
    </citation>
    <scope>NUCLEOTIDE SEQUENCE</scope>
</reference>
<proteinExistence type="predicted"/>
<dbReference type="AlphaFoldDB" id="A0A645F0A9"/>
<protein>
    <recommendedName>
        <fullName evidence="2">Sialidase domain-containing protein</fullName>
    </recommendedName>
</protein>
<dbReference type="InterPro" id="IPR036278">
    <property type="entry name" value="Sialidase_sf"/>
</dbReference>
<name>A0A645F0A9_9ZZZZ</name>
<accession>A0A645F0A9</accession>
<comment type="caution">
    <text evidence="1">The sequence shown here is derived from an EMBL/GenBank/DDBJ whole genome shotgun (WGS) entry which is preliminary data.</text>
</comment>
<dbReference type="Gene3D" id="2.120.10.10">
    <property type="match status" value="1"/>
</dbReference>
<dbReference type="CDD" id="cd15482">
    <property type="entry name" value="Sialidase_non-viral"/>
    <property type="match status" value="1"/>
</dbReference>
<organism evidence="1">
    <name type="scientific">bioreactor metagenome</name>
    <dbReference type="NCBI Taxonomy" id="1076179"/>
    <lineage>
        <taxon>unclassified sequences</taxon>
        <taxon>metagenomes</taxon>
        <taxon>ecological metagenomes</taxon>
    </lineage>
</organism>
<gene>
    <name evidence="1" type="ORF">SDC9_153329</name>
</gene>
<dbReference type="SUPFAM" id="SSF50939">
    <property type="entry name" value="Sialidases"/>
    <property type="match status" value="1"/>
</dbReference>
<evidence type="ECO:0008006" key="2">
    <source>
        <dbReference type="Google" id="ProtNLM"/>
    </source>
</evidence>
<dbReference type="EMBL" id="VSSQ01051961">
    <property type="protein sequence ID" value="MPN06074.1"/>
    <property type="molecule type" value="Genomic_DNA"/>
</dbReference>
<evidence type="ECO:0000313" key="1">
    <source>
        <dbReference type="EMBL" id="MPN06074.1"/>
    </source>
</evidence>